<organism evidence="2 3">
    <name type="scientific">Neoarthrinium moseri</name>
    <dbReference type="NCBI Taxonomy" id="1658444"/>
    <lineage>
        <taxon>Eukaryota</taxon>
        <taxon>Fungi</taxon>
        <taxon>Dikarya</taxon>
        <taxon>Ascomycota</taxon>
        <taxon>Pezizomycotina</taxon>
        <taxon>Sordariomycetes</taxon>
        <taxon>Xylariomycetidae</taxon>
        <taxon>Amphisphaeriales</taxon>
        <taxon>Apiosporaceae</taxon>
        <taxon>Neoarthrinium</taxon>
    </lineage>
</organism>
<feature type="compositionally biased region" description="Low complexity" evidence="1">
    <location>
        <begin position="68"/>
        <end position="107"/>
    </location>
</feature>
<dbReference type="AlphaFoldDB" id="A0A9P9WXH5"/>
<feature type="region of interest" description="Disordered" evidence="1">
    <location>
        <begin position="354"/>
        <end position="383"/>
    </location>
</feature>
<feature type="compositionally biased region" description="Basic residues" evidence="1">
    <location>
        <begin position="54"/>
        <end position="67"/>
    </location>
</feature>
<feature type="region of interest" description="Disordered" evidence="1">
    <location>
        <begin position="50"/>
        <end position="108"/>
    </location>
</feature>
<evidence type="ECO:0000256" key="1">
    <source>
        <dbReference type="SAM" id="MobiDB-lite"/>
    </source>
</evidence>
<sequence length="430" mass="45949">MSPCLGSRDDVRKKSREALEGVTHVRTVIGEIGAVGSVYDVTIAYLDERDSPRHPRRTRPATRRPAARRSTVETTASSSAPSAASSAATPAAPPSVTSAVTSASVSSPAPPTMSWDFLPMGSSSPFQRQTEENMFHPYTVSGLSSGSNPIDFQQGLPPVPPQAFASVPAQINPGIAITSMPPNAFILPNFQMEAQAFLAGGFNAMTGLSSNMVNIAPFQPAATGAVSLDATTTPESSDYFDDIKLEDDQDLEALVEQSMNIHSHQMMPHGPSYSGTAWESEQQALPPQERQAQDSPGILAFQILSQYLSDYCGKIPESCACRPGNGLLGCVLHPYNETAISRVKAFLEMQEQPEELSSRESSVVSDEGEAFDSTPTPTSDIQLPGWTDIYQDGIFDGYVDVGGDLGHNLGNDLGGNQLDDWSDFGDLTIQ</sequence>
<dbReference type="Proteomes" id="UP000829685">
    <property type="component" value="Unassembled WGS sequence"/>
</dbReference>
<evidence type="ECO:0000313" key="3">
    <source>
        <dbReference type="Proteomes" id="UP000829685"/>
    </source>
</evidence>
<name>A0A9P9WXH5_9PEZI</name>
<keyword evidence="3" id="KW-1185">Reference proteome</keyword>
<feature type="region of interest" description="Disordered" evidence="1">
    <location>
        <begin position="267"/>
        <end position="291"/>
    </location>
</feature>
<dbReference type="EMBL" id="JAFIMR010000002">
    <property type="protein sequence ID" value="KAI1881103.1"/>
    <property type="molecule type" value="Genomic_DNA"/>
</dbReference>
<reference evidence="2" key="1">
    <citation type="submission" date="2021-03" db="EMBL/GenBank/DDBJ databases">
        <title>Revisited historic fungal species revealed as producer of novel bioactive compounds through whole genome sequencing and comparative genomics.</title>
        <authorList>
            <person name="Vignolle G.A."/>
            <person name="Hochenegger N."/>
            <person name="Mach R.L."/>
            <person name="Mach-Aigner A.R."/>
            <person name="Javad Rahimi M."/>
            <person name="Salim K.A."/>
            <person name="Chan C.M."/>
            <person name="Lim L.B.L."/>
            <person name="Cai F."/>
            <person name="Druzhinina I.S."/>
            <person name="U'Ren J.M."/>
            <person name="Derntl C."/>
        </authorList>
    </citation>
    <scope>NUCLEOTIDE SEQUENCE</scope>
    <source>
        <strain evidence="2">TUCIM 5799</strain>
    </source>
</reference>
<evidence type="ECO:0000313" key="2">
    <source>
        <dbReference type="EMBL" id="KAI1881103.1"/>
    </source>
</evidence>
<protein>
    <submittedName>
        <fullName evidence="2">Uncharacterized protein</fullName>
    </submittedName>
</protein>
<feature type="compositionally biased region" description="Polar residues" evidence="1">
    <location>
        <begin position="273"/>
        <end position="285"/>
    </location>
</feature>
<proteinExistence type="predicted"/>
<comment type="caution">
    <text evidence="2">The sequence shown here is derived from an EMBL/GenBank/DDBJ whole genome shotgun (WGS) entry which is preliminary data.</text>
</comment>
<accession>A0A9P9WXH5</accession>
<gene>
    <name evidence="2" type="ORF">JX265_001343</name>
</gene>